<accession>A0A4R5F562</accession>
<protein>
    <submittedName>
        <fullName evidence="1">Uncharacterized protein</fullName>
    </submittedName>
</protein>
<dbReference type="EMBL" id="SMLG01000010">
    <property type="protein sequence ID" value="TDE42680.1"/>
    <property type="molecule type" value="Genomic_DNA"/>
</dbReference>
<evidence type="ECO:0000313" key="1">
    <source>
        <dbReference type="EMBL" id="TDE42680.1"/>
    </source>
</evidence>
<dbReference type="AlphaFoldDB" id="A0A4R5F562"/>
<dbReference type="Proteomes" id="UP000294814">
    <property type="component" value="Unassembled WGS sequence"/>
</dbReference>
<sequence>MKFRLLFLILLVSKIGYSQDGKLEDYKVANINNVISLFKQKNIDKISSIIDFPLRREYPIPSIKNSKEFRQRFNEIFDKVLIDKITNSKVKQWSEVGWRGIMLDNGILWIDSTEGKITAVTYQSNFEKKLKKDLIDKEKGNLHISLKIFESPTYKIKTKNYLIRVDKLSDYKYRYASWKIGEKESSKPDLTLKDGKWEFEGSGGNHVITFKNANYIYRVYRNIIGEDNAPDITIEIEKNGKIILTANGTLIVD</sequence>
<proteinExistence type="predicted"/>
<organism evidence="1 2">
    <name type="scientific">Flavobacterium rhamnosiphilum</name>
    <dbReference type="NCBI Taxonomy" id="2541724"/>
    <lineage>
        <taxon>Bacteria</taxon>
        <taxon>Pseudomonadati</taxon>
        <taxon>Bacteroidota</taxon>
        <taxon>Flavobacteriia</taxon>
        <taxon>Flavobacteriales</taxon>
        <taxon>Flavobacteriaceae</taxon>
        <taxon>Flavobacterium</taxon>
    </lineage>
</organism>
<dbReference type="OrthoDB" id="7433394at2"/>
<gene>
    <name evidence="1" type="ORF">E0I26_12495</name>
</gene>
<reference evidence="1 2" key="1">
    <citation type="submission" date="2019-03" db="EMBL/GenBank/DDBJ databases">
        <title>Novel species of Flavobacterium.</title>
        <authorList>
            <person name="Liu Q."/>
            <person name="Xin Y.-H."/>
        </authorList>
    </citation>
    <scope>NUCLEOTIDE SEQUENCE [LARGE SCALE GENOMIC DNA]</scope>
    <source>
        <strain evidence="1 2">LB3P52</strain>
    </source>
</reference>
<evidence type="ECO:0000313" key="2">
    <source>
        <dbReference type="Proteomes" id="UP000294814"/>
    </source>
</evidence>
<name>A0A4R5F562_9FLAO</name>
<comment type="caution">
    <text evidence="1">The sequence shown here is derived from an EMBL/GenBank/DDBJ whole genome shotgun (WGS) entry which is preliminary data.</text>
</comment>
<dbReference type="RefSeq" id="WP_131916802.1">
    <property type="nucleotide sequence ID" value="NZ_SMLG01000010.1"/>
</dbReference>
<keyword evidence="2" id="KW-1185">Reference proteome</keyword>